<dbReference type="STRING" id="314271.RB2654_15746"/>
<dbReference type="RefSeq" id="WP_008333320.1">
    <property type="nucleotide sequence ID" value="NZ_CH902578.1"/>
</dbReference>
<dbReference type="OrthoDB" id="5679686at2"/>
<organism evidence="2 3">
    <name type="scientific">Maritimibacter alkaliphilus HTCC2654</name>
    <dbReference type="NCBI Taxonomy" id="314271"/>
    <lineage>
        <taxon>Bacteria</taxon>
        <taxon>Pseudomonadati</taxon>
        <taxon>Pseudomonadota</taxon>
        <taxon>Alphaproteobacteria</taxon>
        <taxon>Rhodobacterales</taxon>
        <taxon>Roseobacteraceae</taxon>
        <taxon>Maritimibacter</taxon>
    </lineage>
</organism>
<dbReference type="Pfam" id="PF05050">
    <property type="entry name" value="Methyltransf_21"/>
    <property type="match status" value="1"/>
</dbReference>
<dbReference type="eggNOG" id="COG2520">
    <property type="taxonomic scope" value="Bacteria"/>
</dbReference>
<dbReference type="PANTHER" id="PTHR34203">
    <property type="entry name" value="METHYLTRANSFERASE, FKBM FAMILY PROTEIN"/>
    <property type="match status" value="1"/>
</dbReference>
<dbReference type="InterPro" id="IPR029063">
    <property type="entry name" value="SAM-dependent_MTases_sf"/>
</dbReference>
<dbReference type="AlphaFoldDB" id="A3VC83"/>
<dbReference type="Gene3D" id="3.40.50.150">
    <property type="entry name" value="Vaccinia Virus protein VP39"/>
    <property type="match status" value="1"/>
</dbReference>
<accession>A3VC83</accession>
<gene>
    <name evidence="2" type="ORF">RB2654_15746</name>
</gene>
<reference evidence="2 3" key="1">
    <citation type="journal article" date="2010" name="J. Bacteriol.">
        <title>Genome sequences of Pelagibaca bermudensis HTCC2601T and Maritimibacter alkaliphilus HTCC2654T, the type strains of two marine Roseobacter genera.</title>
        <authorList>
            <person name="Thrash J.C."/>
            <person name="Cho J.C."/>
            <person name="Ferriera S."/>
            <person name="Johnson J."/>
            <person name="Vergin K.L."/>
            <person name="Giovannoni S.J."/>
        </authorList>
    </citation>
    <scope>NUCLEOTIDE SEQUENCE [LARGE SCALE GENOMIC DNA]</scope>
    <source>
        <strain evidence="2 3">HTCC2654</strain>
    </source>
</reference>
<keyword evidence="3" id="KW-1185">Reference proteome</keyword>
<dbReference type="Proteomes" id="UP000002931">
    <property type="component" value="Unassembled WGS sequence"/>
</dbReference>
<protein>
    <recommendedName>
        <fullName evidence="1">Methyltransferase FkbM domain-containing protein</fullName>
    </recommendedName>
</protein>
<comment type="caution">
    <text evidence="2">The sequence shown here is derived from an EMBL/GenBank/DDBJ whole genome shotgun (WGS) entry which is preliminary data.</text>
</comment>
<dbReference type="HOGENOM" id="CLU_087883_0_0_5"/>
<dbReference type="SUPFAM" id="SSF53335">
    <property type="entry name" value="S-adenosyl-L-methionine-dependent methyltransferases"/>
    <property type="match status" value="1"/>
</dbReference>
<dbReference type="InterPro" id="IPR052514">
    <property type="entry name" value="SAM-dependent_MTase"/>
</dbReference>
<sequence length="254" mass="28387">MSPDVERILTKIKFGKPFRAHDVTIIHTLVDETRVSFCVDMENDPIQRNHRRGQFYEQKELKDLKRLFPEGGTFVDIGANVGNHSLYAALILKAGKVIPVEPNLLAFRLLIHNVLINRLEHVFDLSKLGVGLSEKAEQGYAMQKRERNLGGAKMLPGEGDLMVVPGDALLAGVTPDLIKIDVEGMEMMALAGLEDTISSHNPVLLVEVDNENEDAFFAWAEAHDYVIDKTVQRYRLNKNHLLIHKSQAGDVAAE</sequence>
<dbReference type="EMBL" id="AAMT01000002">
    <property type="protein sequence ID" value="EAQ14137.1"/>
    <property type="molecule type" value="Genomic_DNA"/>
</dbReference>
<evidence type="ECO:0000313" key="3">
    <source>
        <dbReference type="Proteomes" id="UP000002931"/>
    </source>
</evidence>
<name>A3VC83_9RHOB</name>
<proteinExistence type="predicted"/>
<dbReference type="NCBIfam" id="TIGR01444">
    <property type="entry name" value="fkbM_fam"/>
    <property type="match status" value="1"/>
</dbReference>
<dbReference type="PANTHER" id="PTHR34203:SF15">
    <property type="entry name" value="SLL1173 PROTEIN"/>
    <property type="match status" value="1"/>
</dbReference>
<evidence type="ECO:0000259" key="1">
    <source>
        <dbReference type="Pfam" id="PF05050"/>
    </source>
</evidence>
<dbReference type="InterPro" id="IPR006342">
    <property type="entry name" value="FkbM_mtfrase"/>
</dbReference>
<feature type="domain" description="Methyltransferase FkbM" evidence="1">
    <location>
        <begin position="76"/>
        <end position="218"/>
    </location>
</feature>
<evidence type="ECO:0000313" key="2">
    <source>
        <dbReference type="EMBL" id="EAQ14137.1"/>
    </source>
</evidence>